<dbReference type="EMBL" id="BSYO01000038">
    <property type="protein sequence ID" value="GMH30535.1"/>
    <property type="molecule type" value="Genomic_DNA"/>
</dbReference>
<comment type="caution">
    <text evidence="1">The sequence shown here is derived from an EMBL/GenBank/DDBJ whole genome shotgun (WGS) entry which is preliminary data.</text>
</comment>
<dbReference type="AlphaFoldDB" id="A0AAD3TJ59"/>
<name>A0AAD3TJ59_NEPGR</name>
<accession>A0AAD3TJ59</accession>
<reference evidence="1" key="1">
    <citation type="submission" date="2023-05" db="EMBL/GenBank/DDBJ databases">
        <title>Nepenthes gracilis genome sequencing.</title>
        <authorList>
            <person name="Fukushima K."/>
        </authorList>
    </citation>
    <scope>NUCLEOTIDE SEQUENCE</scope>
    <source>
        <strain evidence="1">SING2019-196</strain>
    </source>
</reference>
<dbReference type="Proteomes" id="UP001279734">
    <property type="component" value="Unassembled WGS sequence"/>
</dbReference>
<keyword evidence="2" id="KW-1185">Reference proteome</keyword>
<evidence type="ECO:0000313" key="2">
    <source>
        <dbReference type="Proteomes" id="UP001279734"/>
    </source>
</evidence>
<evidence type="ECO:0000313" key="1">
    <source>
        <dbReference type="EMBL" id="GMH30535.1"/>
    </source>
</evidence>
<protein>
    <submittedName>
        <fullName evidence="1">Uncharacterized protein</fullName>
    </submittedName>
</protein>
<proteinExistence type="predicted"/>
<gene>
    <name evidence="1" type="ORF">Nepgr_032378</name>
</gene>
<organism evidence="1 2">
    <name type="scientific">Nepenthes gracilis</name>
    <name type="common">Slender pitcher plant</name>
    <dbReference type="NCBI Taxonomy" id="150966"/>
    <lineage>
        <taxon>Eukaryota</taxon>
        <taxon>Viridiplantae</taxon>
        <taxon>Streptophyta</taxon>
        <taxon>Embryophyta</taxon>
        <taxon>Tracheophyta</taxon>
        <taxon>Spermatophyta</taxon>
        <taxon>Magnoliopsida</taxon>
        <taxon>eudicotyledons</taxon>
        <taxon>Gunneridae</taxon>
        <taxon>Pentapetalae</taxon>
        <taxon>Caryophyllales</taxon>
        <taxon>Nepenthaceae</taxon>
        <taxon>Nepenthes</taxon>
    </lineage>
</organism>
<sequence>MPTKASGVDDCYSILTNARCTAVTKGEPSYELVLPLQNDIIVDGDVEAKLMGGGVGSFVPHDPSDIKDPSVEDPTVLQIDSKKSVQQIYGWQNQILVEGKNGLAHPDLPCSESKLAMLRRKVRQAMEVVGAGI</sequence>